<evidence type="ECO:0000313" key="1">
    <source>
        <dbReference type="EMBL" id="CAG8843262.1"/>
    </source>
</evidence>
<dbReference type="Proteomes" id="UP000789920">
    <property type="component" value="Unassembled WGS sequence"/>
</dbReference>
<accession>A0ACA9SMK5</accession>
<comment type="caution">
    <text evidence="1">The sequence shown here is derived from an EMBL/GenBank/DDBJ whole genome shotgun (WGS) entry which is preliminary data.</text>
</comment>
<dbReference type="EMBL" id="CAJVQC010137613">
    <property type="protein sequence ID" value="CAG8843262.1"/>
    <property type="molecule type" value="Genomic_DNA"/>
</dbReference>
<organism evidence="1 2">
    <name type="scientific">Racocetra persica</name>
    <dbReference type="NCBI Taxonomy" id="160502"/>
    <lineage>
        <taxon>Eukaryota</taxon>
        <taxon>Fungi</taxon>
        <taxon>Fungi incertae sedis</taxon>
        <taxon>Mucoromycota</taxon>
        <taxon>Glomeromycotina</taxon>
        <taxon>Glomeromycetes</taxon>
        <taxon>Diversisporales</taxon>
        <taxon>Gigasporaceae</taxon>
        <taxon>Racocetra</taxon>
    </lineage>
</organism>
<gene>
    <name evidence="1" type="ORF">RPERSI_LOCUS32683</name>
</gene>
<sequence length="157" mass="17812">ETDIDIIECGVRIMRNIDDKLRNPFFIRVLDYKDTQLQRAIRIHVNFCFATASMHSGEIYEARMSFREVEAIGECGHENADLLVMKSRDNIQLLDSKLPIFTDCALCKYAPTNLRDIEALKECPKCQAVALCEKDCLSIHMSSCSGTLETSETLDTN</sequence>
<protein>
    <submittedName>
        <fullName evidence="1">4864_t:CDS:1</fullName>
    </submittedName>
</protein>
<feature type="non-terminal residue" evidence="1">
    <location>
        <position position="1"/>
    </location>
</feature>
<name>A0ACA9SMK5_9GLOM</name>
<evidence type="ECO:0000313" key="2">
    <source>
        <dbReference type="Proteomes" id="UP000789920"/>
    </source>
</evidence>
<keyword evidence="2" id="KW-1185">Reference proteome</keyword>
<reference evidence="1" key="1">
    <citation type="submission" date="2021-06" db="EMBL/GenBank/DDBJ databases">
        <authorList>
            <person name="Kallberg Y."/>
            <person name="Tangrot J."/>
            <person name="Rosling A."/>
        </authorList>
    </citation>
    <scope>NUCLEOTIDE SEQUENCE</scope>
    <source>
        <strain evidence="1">MA461A</strain>
    </source>
</reference>
<proteinExistence type="predicted"/>